<feature type="transmembrane region" description="Helical" evidence="2">
    <location>
        <begin position="204"/>
        <end position="226"/>
    </location>
</feature>
<sequence length="254" mass="28649">MPQQTSSFWAADLLAFIQPQASAFWLLAALATLPFLPWLERRSPPGWRGWIRPAHHLLIPYAGLLLGGLSPRLMGLSELDWATSLGFGLLFIFVVGVLLVAARITLEAGHPSDGRQPSRSGRPTPLEDAAAGQGEWHRLGRPFLDSGYEEFYRVFLRGGLWELLLRWPTPVQLPGYWAIWLAALLVLPEILWRRWSASQKLLDGVILLTTSILFFYTRNFWLCWILHGAIRLIFAPLAAEPVEGGHEPTRRRTA</sequence>
<accession>A0A540V9V4</accession>
<dbReference type="OrthoDB" id="9947701at2"/>
<keyword evidence="2" id="KW-0472">Membrane</keyword>
<feature type="transmembrane region" description="Helical" evidence="2">
    <location>
        <begin position="81"/>
        <end position="106"/>
    </location>
</feature>
<dbReference type="AlphaFoldDB" id="A0A540V9V4"/>
<dbReference type="RefSeq" id="WP_141612147.1">
    <property type="nucleotide sequence ID" value="NZ_VIGC02000038.1"/>
</dbReference>
<feature type="transmembrane region" description="Helical" evidence="2">
    <location>
        <begin position="173"/>
        <end position="192"/>
    </location>
</feature>
<evidence type="ECO:0000256" key="2">
    <source>
        <dbReference type="SAM" id="Phobius"/>
    </source>
</evidence>
<feature type="transmembrane region" description="Helical" evidence="2">
    <location>
        <begin position="50"/>
        <end position="69"/>
    </location>
</feature>
<keyword evidence="4" id="KW-1185">Reference proteome</keyword>
<comment type="caution">
    <text evidence="3">The sequence shown here is derived from an EMBL/GenBank/DDBJ whole genome shotgun (WGS) entry which is preliminary data.</text>
</comment>
<proteinExistence type="predicted"/>
<keyword evidence="2" id="KW-1133">Transmembrane helix</keyword>
<feature type="region of interest" description="Disordered" evidence="1">
    <location>
        <begin position="110"/>
        <end position="132"/>
    </location>
</feature>
<feature type="transmembrane region" description="Helical" evidence="2">
    <location>
        <begin position="20"/>
        <end position="38"/>
    </location>
</feature>
<organism evidence="3 4">
    <name type="scientific">Litorilinea aerophila</name>
    <dbReference type="NCBI Taxonomy" id="1204385"/>
    <lineage>
        <taxon>Bacteria</taxon>
        <taxon>Bacillati</taxon>
        <taxon>Chloroflexota</taxon>
        <taxon>Caldilineae</taxon>
        <taxon>Caldilineales</taxon>
        <taxon>Caldilineaceae</taxon>
        <taxon>Litorilinea</taxon>
    </lineage>
</organism>
<name>A0A540V9V4_9CHLR</name>
<reference evidence="3 4" key="1">
    <citation type="submission" date="2019-06" db="EMBL/GenBank/DDBJ databases">
        <title>Genome sequence of Litorilinea aerophila BAA-2444.</title>
        <authorList>
            <person name="Maclea K.S."/>
            <person name="Maurais E.G."/>
            <person name="Iannazzi L.C."/>
        </authorList>
    </citation>
    <scope>NUCLEOTIDE SEQUENCE [LARGE SCALE GENOMIC DNA]</scope>
    <source>
        <strain evidence="3 4">ATCC BAA-2444</strain>
    </source>
</reference>
<evidence type="ECO:0000256" key="1">
    <source>
        <dbReference type="SAM" id="MobiDB-lite"/>
    </source>
</evidence>
<keyword evidence="2" id="KW-0812">Transmembrane</keyword>
<dbReference type="Proteomes" id="UP000317371">
    <property type="component" value="Unassembled WGS sequence"/>
</dbReference>
<evidence type="ECO:0000313" key="3">
    <source>
        <dbReference type="EMBL" id="TQE93539.1"/>
    </source>
</evidence>
<dbReference type="EMBL" id="VIGC01000038">
    <property type="protein sequence ID" value="TQE93539.1"/>
    <property type="molecule type" value="Genomic_DNA"/>
</dbReference>
<evidence type="ECO:0000313" key="4">
    <source>
        <dbReference type="Proteomes" id="UP000317371"/>
    </source>
</evidence>
<evidence type="ECO:0008006" key="5">
    <source>
        <dbReference type="Google" id="ProtNLM"/>
    </source>
</evidence>
<gene>
    <name evidence="3" type="ORF">FKZ61_21100</name>
</gene>
<protein>
    <recommendedName>
        <fullName evidence="5">CPBP family intramembrane metalloprotease</fullName>
    </recommendedName>
</protein>
<dbReference type="InParanoid" id="A0A540V9V4"/>